<dbReference type="Proteomes" id="UP000611500">
    <property type="component" value="Unassembled WGS sequence"/>
</dbReference>
<dbReference type="EMBL" id="BNAP01000042">
    <property type="protein sequence ID" value="GHH04381.1"/>
    <property type="molecule type" value="Genomic_DNA"/>
</dbReference>
<proteinExistence type="predicted"/>
<dbReference type="InterPro" id="IPR010354">
    <property type="entry name" value="Oleate_hydratase"/>
</dbReference>
<dbReference type="AlphaFoldDB" id="A0A8J3H9G2"/>
<keyword evidence="2" id="KW-1185">Reference proteome</keyword>
<accession>A0A8J3H9G2</accession>
<dbReference type="PANTHER" id="PTHR37417:SF2">
    <property type="entry name" value="67 KDA MYOSIN-CROSS-REACTIVE ANTIGEN FAMILY PROTEIN (AFU_ORTHOLOGUE AFUA_5G09970)"/>
    <property type="match status" value="1"/>
</dbReference>
<name>A0A8J3H9G2_9RHOB</name>
<dbReference type="GO" id="GO:0006631">
    <property type="term" value="P:fatty acid metabolic process"/>
    <property type="evidence" value="ECO:0007669"/>
    <property type="project" value="InterPro"/>
</dbReference>
<gene>
    <name evidence="1" type="ORF">GCM10010961_42730</name>
</gene>
<dbReference type="PANTHER" id="PTHR37417">
    <property type="entry name" value="67 KDA MYOSIN-CROSS-REACTIVE ANTIGEN FAMILY PROTEIN (AFU_ORTHOLOGUE AFUA_5G09970)"/>
    <property type="match status" value="1"/>
</dbReference>
<dbReference type="SUPFAM" id="SSF51905">
    <property type="entry name" value="FAD/NAD(P)-binding domain"/>
    <property type="match status" value="1"/>
</dbReference>
<sequence>MKAHIIGGGISALAAAAYLFRDAGVLGANIHIYEASDRLGGALDARGDAQGGYVMRGGRMFEAREDCIHDLMSFIPSRDDPTISIEDDLRAFNATYGWHNTARLLGPGGEVLAAEHFGLSPRNLLDLTELLLAPEVMLDGKSVADVLDLSILQTNFWNMFGSIFALLPWHSAIETRRYLRRFFHLLPTMASMTTIQRSRYNQYESLVEPLRDWLDRLGVRFHMGCTCEDVDFTEEAGLLRSERFTLRHDGVTEGIELAPDDLLFLTLGSHVADATFGDMTSPPLPSKATSPAWGLWHRLAGRYPGLGNPQVFQARIDRTAWVTFTITARGGPLRTRIESLSGAALGRGGLMTMTGAPWLLTLTGFHNPHFTNQPGDVDLFWGYGLYLDRPGSAVAKPMPACSGAEILTELAHHLGMPEVLPALLESCICTPVLMPYAGSVLMRRNKADRPAPVPTGYANLGLLGQFVEVPDEVVFTTEYAVRGARLAVAGLMGEGRAIPPVYLGQYDPHALIAALRALVG</sequence>
<reference evidence="1" key="2">
    <citation type="submission" date="2020-09" db="EMBL/GenBank/DDBJ databases">
        <authorList>
            <person name="Sun Q."/>
            <person name="Zhou Y."/>
        </authorList>
    </citation>
    <scope>NUCLEOTIDE SEQUENCE</scope>
    <source>
        <strain evidence="1">CGMCC 1.7081</strain>
    </source>
</reference>
<organism evidence="1 2">
    <name type="scientific">Pseudodonghicola xiamenensis</name>
    <dbReference type="NCBI Taxonomy" id="337702"/>
    <lineage>
        <taxon>Bacteria</taxon>
        <taxon>Pseudomonadati</taxon>
        <taxon>Pseudomonadota</taxon>
        <taxon>Alphaproteobacteria</taxon>
        <taxon>Rhodobacterales</taxon>
        <taxon>Paracoccaceae</taxon>
        <taxon>Pseudodonghicola</taxon>
    </lineage>
</organism>
<dbReference type="Pfam" id="PF06100">
    <property type="entry name" value="MCRA"/>
    <property type="match status" value="1"/>
</dbReference>
<protein>
    <submittedName>
        <fullName evidence="1">Oleate hydratase</fullName>
    </submittedName>
</protein>
<dbReference type="GO" id="GO:0050151">
    <property type="term" value="F:oleate hydratase activity"/>
    <property type="evidence" value="ECO:0007669"/>
    <property type="project" value="InterPro"/>
</dbReference>
<dbReference type="RefSeq" id="WP_028095388.1">
    <property type="nucleotide sequence ID" value="NZ_BNAP01000042.1"/>
</dbReference>
<dbReference type="InterPro" id="IPR036188">
    <property type="entry name" value="FAD/NAD-bd_sf"/>
</dbReference>
<evidence type="ECO:0000313" key="2">
    <source>
        <dbReference type="Proteomes" id="UP000611500"/>
    </source>
</evidence>
<evidence type="ECO:0000313" key="1">
    <source>
        <dbReference type="EMBL" id="GHH04381.1"/>
    </source>
</evidence>
<comment type="caution">
    <text evidence="1">The sequence shown here is derived from an EMBL/GenBank/DDBJ whole genome shotgun (WGS) entry which is preliminary data.</text>
</comment>
<dbReference type="Gene3D" id="3.50.50.60">
    <property type="entry name" value="FAD/NAD(P)-binding domain"/>
    <property type="match status" value="3"/>
</dbReference>
<dbReference type="GO" id="GO:0071949">
    <property type="term" value="F:FAD binding"/>
    <property type="evidence" value="ECO:0007669"/>
    <property type="project" value="InterPro"/>
</dbReference>
<reference evidence="1" key="1">
    <citation type="journal article" date="2014" name="Int. J. Syst. Evol. Microbiol.">
        <title>Complete genome sequence of Corynebacterium casei LMG S-19264T (=DSM 44701T), isolated from a smear-ripened cheese.</title>
        <authorList>
            <consortium name="US DOE Joint Genome Institute (JGI-PGF)"/>
            <person name="Walter F."/>
            <person name="Albersmeier A."/>
            <person name="Kalinowski J."/>
            <person name="Ruckert C."/>
        </authorList>
    </citation>
    <scope>NUCLEOTIDE SEQUENCE</scope>
    <source>
        <strain evidence="1">CGMCC 1.7081</strain>
    </source>
</reference>